<reference evidence="2" key="1">
    <citation type="submission" date="2021-11" db="EMBL/GenBank/DDBJ databases">
        <authorList>
            <consortium name="Genoscope - CEA"/>
            <person name="William W."/>
        </authorList>
    </citation>
    <scope>NUCLEOTIDE SEQUENCE</scope>
</reference>
<accession>A0A8J2WLE5</accession>
<comment type="caution">
    <text evidence="2">The sequence shown here is derived from an EMBL/GenBank/DDBJ whole genome shotgun (WGS) entry which is preliminary data.</text>
</comment>
<proteinExistence type="predicted"/>
<keyword evidence="1" id="KW-0547">Nucleotide-binding</keyword>
<dbReference type="Proteomes" id="UP000789595">
    <property type="component" value="Unassembled WGS sequence"/>
</dbReference>
<evidence type="ECO:0008006" key="4">
    <source>
        <dbReference type="Google" id="ProtNLM"/>
    </source>
</evidence>
<dbReference type="PROSITE" id="PS00107">
    <property type="entry name" value="PROTEIN_KINASE_ATP"/>
    <property type="match status" value="1"/>
</dbReference>
<evidence type="ECO:0000313" key="2">
    <source>
        <dbReference type="EMBL" id="CAH0372780.1"/>
    </source>
</evidence>
<keyword evidence="1" id="KW-0067">ATP-binding</keyword>
<dbReference type="InterPro" id="IPR011009">
    <property type="entry name" value="Kinase-like_dom_sf"/>
</dbReference>
<dbReference type="AlphaFoldDB" id="A0A8J2WLE5"/>
<dbReference type="InterPro" id="IPR017441">
    <property type="entry name" value="Protein_kinase_ATP_BS"/>
</dbReference>
<dbReference type="EMBL" id="CAKKNE010000003">
    <property type="protein sequence ID" value="CAH0372780.1"/>
    <property type="molecule type" value="Genomic_DNA"/>
</dbReference>
<name>A0A8J2WLE5_9STRA</name>
<organism evidence="2 3">
    <name type="scientific">Pelagomonas calceolata</name>
    <dbReference type="NCBI Taxonomy" id="35677"/>
    <lineage>
        <taxon>Eukaryota</taxon>
        <taxon>Sar</taxon>
        <taxon>Stramenopiles</taxon>
        <taxon>Ochrophyta</taxon>
        <taxon>Pelagophyceae</taxon>
        <taxon>Pelagomonadales</taxon>
        <taxon>Pelagomonadaceae</taxon>
        <taxon>Pelagomonas</taxon>
    </lineage>
</organism>
<dbReference type="GO" id="GO:0005524">
    <property type="term" value="F:ATP binding"/>
    <property type="evidence" value="ECO:0007669"/>
    <property type="project" value="UniProtKB-UniRule"/>
</dbReference>
<keyword evidence="3" id="KW-1185">Reference proteome</keyword>
<sequence length="71" mass="7485">MLIWVLGGCPGPAHLGPPRLPVISVGWQLGKGSFGTVFVALSRANRRDVRAVKVIDLGHADARRGSTAIVL</sequence>
<protein>
    <recommendedName>
        <fullName evidence="4">Protein kinase domain-containing protein</fullName>
    </recommendedName>
</protein>
<feature type="binding site" evidence="1">
    <location>
        <position position="53"/>
    </location>
    <ligand>
        <name>ATP</name>
        <dbReference type="ChEBI" id="CHEBI:30616"/>
    </ligand>
</feature>
<dbReference type="OrthoDB" id="193931at2759"/>
<gene>
    <name evidence="2" type="ORF">PECAL_3P28180</name>
</gene>
<dbReference type="Gene3D" id="3.30.200.20">
    <property type="entry name" value="Phosphorylase Kinase, domain 1"/>
    <property type="match status" value="1"/>
</dbReference>
<evidence type="ECO:0000256" key="1">
    <source>
        <dbReference type="PROSITE-ProRule" id="PRU10141"/>
    </source>
</evidence>
<evidence type="ECO:0000313" key="3">
    <source>
        <dbReference type="Proteomes" id="UP000789595"/>
    </source>
</evidence>
<dbReference type="SUPFAM" id="SSF56112">
    <property type="entry name" value="Protein kinase-like (PK-like)"/>
    <property type="match status" value="1"/>
</dbReference>